<organism evidence="1 2">
    <name type="scientific">Diutina rugosa</name>
    <name type="common">Yeast</name>
    <name type="synonym">Candida rugosa</name>
    <dbReference type="NCBI Taxonomy" id="5481"/>
    <lineage>
        <taxon>Eukaryota</taxon>
        <taxon>Fungi</taxon>
        <taxon>Dikarya</taxon>
        <taxon>Ascomycota</taxon>
        <taxon>Saccharomycotina</taxon>
        <taxon>Pichiomycetes</taxon>
        <taxon>Debaryomycetaceae</taxon>
        <taxon>Diutina</taxon>
    </lineage>
</organism>
<sequence>MGPSRRYLSPYEEFYRKRGENHKHRGFYIQATFRSQLTLERVWLALHRTLTTYPILASNLAKDDEGKYYYQPLKISLKDILEILEPDEWLENGVVSELFMKRTNQHHWSIYDGTPLMRLVLLGDHVLVGMFEHTIVDGMAGRYFFEYFASQLSSAPKNSFVTPDSIVFDPANPHGTFPPPIDEIVPYPKPGDAMTTQRECPSDGEKWDGRLLAEYPYSLAFKHIHLSAEELSEVLARCRKEKVSLTVFVEAVIAIVLSKLSGNKYQSHCAAMSMRHFMPEEFQEPYIISVQASLGIREWYRGSDGFSWDRVRSAHQNLRSDAKNPLLMQCMQGWVDFYTTDKDADPFFDSILGKPKADTVKISNLGYVESSEITDMVFFQDVMAGSADFMINVVSTSTGGLNFVWTYCDHKNKEEVEPLVATFKDQLLHYVRV</sequence>
<dbReference type="RefSeq" id="XP_034011278.1">
    <property type="nucleotide sequence ID" value="XM_034156774.1"/>
</dbReference>
<proteinExistence type="predicted"/>
<dbReference type="AlphaFoldDB" id="A0A642ULD6"/>
<dbReference type="InterPro" id="IPR010828">
    <property type="entry name" value="Atf2/Sli1-like"/>
</dbReference>
<dbReference type="OMA" id="THRTAMT"/>
<dbReference type="PANTHER" id="PTHR28037">
    <property type="entry name" value="ALCOHOL O-ACETYLTRANSFERASE 1-RELATED"/>
    <property type="match status" value="1"/>
</dbReference>
<reference evidence="1 2" key="1">
    <citation type="submission" date="2019-07" db="EMBL/GenBank/DDBJ databases">
        <title>Genome assembly of two rare yeast pathogens: Diutina rugosa and Trichomonascus ciferrii.</title>
        <authorList>
            <person name="Mixao V."/>
            <person name="Saus E."/>
            <person name="Hansen A."/>
            <person name="Lass-Flor C."/>
            <person name="Gabaldon T."/>
        </authorList>
    </citation>
    <scope>NUCLEOTIDE SEQUENCE [LARGE SCALE GENOMIC DNA]</scope>
    <source>
        <strain evidence="1 2">CBS 613</strain>
    </source>
</reference>
<dbReference type="PANTHER" id="PTHR28037:SF1">
    <property type="entry name" value="ALCOHOL O-ACETYLTRANSFERASE 1-RELATED"/>
    <property type="match status" value="1"/>
</dbReference>
<dbReference type="SUPFAM" id="SSF52777">
    <property type="entry name" value="CoA-dependent acyltransferases"/>
    <property type="match status" value="2"/>
</dbReference>
<dbReference type="OrthoDB" id="2150604at2759"/>
<dbReference type="EMBL" id="SWFT01000116">
    <property type="protein sequence ID" value="KAA8900139.1"/>
    <property type="molecule type" value="Genomic_DNA"/>
</dbReference>
<dbReference type="GeneID" id="54782606"/>
<evidence type="ECO:0008006" key="3">
    <source>
        <dbReference type="Google" id="ProtNLM"/>
    </source>
</evidence>
<dbReference type="Pfam" id="PF07247">
    <property type="entry name" value="AATase"/>
    <property type="match status" value="1"/>
</dbReference>
<name>A0A642ULD6_DIURU</name>
<keyword evidence="2" id="KW-1185">Reference proteome</keyword>
<evidence type="ECO:0000313" key="1">
    <source>
        <dbReference type="EMBL" id="KAA8900139.1"/>
    </source>
</evidence>
<protein>
    <recommendedName>
        <fullName evidence="3">Alcohol acetyltransferase</fullName>
    </recommendedName>
</protein>
<gene>
    <name evidence="1" type="ORF">DIURU_003955</name>
</gene>
<dbReference type="Proteomes" id="UP000449547">
    <property type="component" value="Unassembled WGS sequence"/>
</dbReference>
<dbReference type="VEuPathDB" id="FungiDB:DIURU_003955"/>
<dbReference type="InterPro" id="IPR052058">
    <property type="entry name" value="Alcohol_O-acetyltransferase"/>
</dbReference>
<comment type="caution">
    <text evidence="1">The sequence shown here is derived from an EMBL/GenBank/DDBJ whole genome shotgun (WGS) entry which is preliminary data.</text>
</comment>
<accession>A0A642ULD6</accession>
<evidence type="ECO:0000313" key="2">
    <source>
        <dbReference type="Proteomes" id="UP000449547"/>
    </source>
</evidence>
<dbReference type="GO" id="GO:0008080">
    <property type="term" value="F:N-acetyltransferase activity"/>
    <property type="evidence" value="ECO:0007669"/>
    <property type="project" value="TreeGrafter"/>
</dbReference>